<dbReference type="EMBL" id="CM035438">
    <property type="protein sequence ID" value="KAH7286241.1"/>
    <property type="molecule type" value="Genomic_DNA"/>
</dbReference>
<keyword evidence="2" id="KW-1185">Reference proteome</keyword>
<evidence type="ECO:0000313" key="1">
    <source>
        <dbReference type="EMBL" id="KAH7286241.1"/>
    </source>
</evidence>
<comment type="caution">
    <text evidence="1">The sequence shown here is derived from an EMBL/GenBank/DDBJ whole genome shotgun (WGS) entry which is preliminary data.</text>
</comment>
<sequence length="116" mass="13173">MIVLEHANKFCESFQEAKAKNLVQWVDGKIYSLDIGKPIPTNFVKEGMRKYFEASTSQMFYDASSFLSKLSHGQDDEPENLWDNVMNTIKKAKLPIESSTRMGGYNLIANKLGFPC</sequence>
<organism evidence="1 2">
    <name type="scientific">Ceratopteris richardii</name>
    <name type="common">Triangle waterfern</name>
    <dbReference type="NCBI Taxonomy" id="49495"/>
    <lineage>
        <taxon>Eukaryota</taxon>
        <taxon>Viridiplantae</taxon>
        <taxon>Streptophyta</taxon>
        <taxon>Embryophyta</taxon>
        <taxon>Tracheophyta</taxon>
        <taxon>Polypodiopsida</taxon>
        <taxon>Polypodiidae</taxon>
        <taxon>Polypodiales</taxon>
        <taxon>Pteridineae</taxon>
        <taxon>Pteridaceae</taxon>
        <taxon>Parkerioideae</taxon>
        <taxon>Ceratopteris</taxon>
    </lineage>
</organism>
<dbReference type="AlphaFoldDB" id="A0A8T2QSA7"/>
<proteinExistence type="predicted"/>
<dbReference type="Proteomes" id="UP000825935">
    <property type="component" value="Chromosome 33"/>
</dbReference>
<evidence type="ECO:0000313" key="2">
    <source>
        <dbReference type="Proteomes" id="UP000825935"/>
    </source>
</evidence>
<gene>
    <name evidence="1" type="ORF">KP509_33G065600</name>
</gene>
<reference evidence="1" key="1">
    <citation type="submission" date="2021-08" db="EMBL/GenBank/DDBJ databases">
        <title>WGS assembly of Ceratopteris richardii.</title>
        <authorList>
            <person name="Marchant D.B."/>
            <person name="Chen G."/>
            <person name="Jenkins J."/>
            <person name="Shu S."/>
            <person name="Leebens-Mack J."/>
            <person name="Grimwood J."/>
            <person name="Schmutz J."/>
            <person name="Soltis P."/>
            <person name="Soltis D."/>
            <person name="Chen Z.-H."/>
        </authorList>
    </citation>
    <scope>NUCLEOTIDE SEQUENCE</scope>
    <source>
        <strain evidence="1">Whitten #5841</strain>
        <tissue evidence="1">Leaf</tissue>
    </source>
</reference>
<protein>
    <submittedName>
        <fullName evidence="1">Uncharacterized protein</fullName>
    </submittedName>
</protein>
<name>A0A8T2QSA7_CERRI</name>
<accession>A0A8T2QSA7</accession>